<evidence type="ECO:0000313" key="4">
    <source>
        <dbReference type="Proteomes" id="UP000034291"/>
    </source>
</evidence>
<dbReference type="AlphaFoldDB" id="A0A0F8USX9"/>
<evidence type="ECO:0000256" key="2">
    <source>
        <dbReference type="SAM" id="MobiDB-lite"/>
    </source>
</evidence>
<keyword evidence="4" id="KW-1185">Reference proteome</keyword>
<organism evidence="3 4">
    <name type="scientific">Aspergillus rambellii</name>
    <dbReference type="NCBI Taxonomy" id="308745"/>
    <lineage>
        <taxon>Eukaryota</taxon>
        <taxon>Fungi</taxon>
        <taxon>Dikarya</taxon>
        <taxon>Ascomycota</taxon>
        <taxon>Pezizomycotina</taxon>
        <taxon>Eurotiomycetes</taxon>
        <taxon>Eurotiomycetidae</taxon>
        <taxon>Eurotiales</taxon>
        <taxon>Aspergillaceae</taxon>
        <taxon>Aspergillus</taxon>
        <taxon>Aspergillus subgen. Nidulantes</taxon>
    </lineage>
</organism>
<comment type="caution">
    <text evidence="3">The sequence shown here is derived from an EMBL/GenBank/DDBJ whole genome shotgun (WGS) entry which is preliminary data.</text>
</comment>
<accession>A0A0F8USX9</accession>
<dbReference type="Proteomes" id="UP000034291">
    <property type="component" value="Unassembled WGS sequence"/>
</dbReference>
<dbReference type="InterPro" id="IPR011893">
    <property type="entry name" value="Selenoprotein_Rdx-typ"/>
</dbReference>
<dbReference type="OrthoDB" id="60822at2759"/>
<feature type="region of interest" description="Disordered" evidence="2">
    <location>
        <begin position="80"/>
        <end position="103"/>
    </location>
</feature>
<name>A0A0F8USX9_9EURO</name>
<feature type="region of interest" description="Disordered" evidence="2">
    <location>
        <begin position="1"/>
        <end position="20"/>
    </location>
</feature>
<reference evidence="3 4" key="1">
    <citation type="submission" date="2015-02" db="EMBL/GenBank/DDBJ databases">
        <title>Draft Genome Sequences of Two Closely-Related Aflatoxigenic Aspergillus Species Obtained from the Cote d'Ivoire.</title>
        <authorList>
            <person name="Moore G.G."/>
            <person name="Beltz S.B."/>
            <person name="Mack B.M."/>
        </authorList>
    </citation>
    <scope>NUCLEOTIDE SEQUENCE [LARGE SCALE GENOMIC DNA]</scope>
    <source>
        <strain evidence="3 4">SRRC1468</strain>
    </source>
</reference>
<gene>
    <name evidence="3" type="ORF">ARAM_003022</name>
</gene>
<proteinExistence type="predicted"/>
<keyword evidence="1" id="KW-0676">Redox-active center</keyword>
<sequence length="171" mass="17921">MSNQPTTTTTTSPPTGPGPAPDSIIVFPRIVIKYCTQCKWMLRAAYYAQEILSTFGTGIGEVALVPTTGGIFSVAIVQSSSSGAGSGAGSGSGDRVSDGETRETETLLWDRKRDGGFPEVKVLKSRVRNVVDPSRDLGHTDRALRAAAATATATPASTLDPVDNQTCQDCQ</sequence>
<dbReference type="InterPro" id="IPR036249">
    <property type="entry name" value="Thioredoxin-like_sf"/>
</dbReference>
<dbReference type="PANTHER" id="PTHR36417">
    <property type="entry name" value="SELENOPROTEIN DOMAIN PROTEIN (AFU_ORTHOLOGUE AFUA_1G05220)"/>
    <property type="match status" value="1"/>
</dbReference>
<dbReference type="Gene3D" id="3.40.30.10">
    <property type="entry name" value="Glutaredoxin"/>
    <property type="match status" value="1"/>
</dbReference>
<dbReference type="SUPFAM" id="SSF52833">
    <property type="entry name" value="Thioredoxin-like"/>
    <property type="match status" value="1"/>
</dbReference>
<evidence type="ECO:0000313" key="3">
    <source>
        <dbReference type="EMBL" id="KKK22639.1"/>
    </source>
</evidence>
<evidence type="ECO:0000256" key="1">
    <source>
        <dbReference type="ARBA" id="ARBA00023284"/>
    </source>
</evidence>
<evidence type="ECO:0008006" key="5">
    <source>
        <dbReference type="Google" id="ProtNLM"/>
    </source>
</evidence>
<dbReference type="EMBL" id="JZBS01001457">
    <property type="protein sequence ID" value="KKK22639.1"/>
    <property type="molecule type" value="Genomic_DNA"/>
</dbReference>
<dbReference type="PANTHER" id="PTHR36417:SF2">
    <property type="entry name" value="SELENOPROTEIN DOMAIN PROTEIN (AFU_ORTHOLOGUE AFUA_1G05220)"/>
    <property type="match status" value="1"/>
</dbReference>
<dbReference type="Pfam" id="PF10262">
    <property type="entry name" value="Rdx"/>
    <property type="match status" value="1"/>
</dbReference>
<feature type="compositionally biased region" description="Low complexity" evidence="2">
    <location>
        <begin position="1"/>
        <end position="13"/>
    </location>
</feature>
<protein>
    <recommendedName>
        <fullName evidence="5">Selenoprotein domain protein</fullName>
    </recommendedName>
</protein>